<organism evidence="2 3">
    <name type="scientific">Lysinibacillus zambalensis</name>
    <dbReference type="NCBI Taxonomy" id="3160866"/>
    <lineage>
        <taxon>Bacteria</taxon>
        <taxon>Bacillati</taxon>
        <taxon>Bacillota</taxon>
        <taxon>Bacilli</taxon>
        <taxon>Bacillales</taxon>
        <taxon>Bacillaceae</taxon>
        <taxon>Lysinibacillus</taxon>
    </lineage>
</organism>
<evidence type="ECO:0000313" key="3">
    <source>
        <dbReference type="Proteomes" id="UP001478862"/>
    </source>
</evidence>
<feature type="coiled-coil region" evidence="1">
    <location>
        <begin position="48"/>
        <end position="102"/>
    </location>
</feature>
<proteinExistence type="predicted"/>
<keyword evidence="1" id="KW-0175">Coiled coil</keyword>
<comment type="caution">
    <text evidence="2">The sequence shown here is derived from an EMBL/GenBank/DDBJ whole genome shotgun (WGS) entry which is preliminary data.</text>
</comment>
<gene>
    <name evidence="2" type="ORF">ABNX05_11615</name>
</gene>
<protein>
    <submittedName>
        <fullName evidence="2">Uncharacterized protein</fullName>
    </submittedName>
</protein>
<dbReference type="EMBL" id="JBEGDG010000007">
    <property type="protein sequence ID" value="MEQ6355267.1"/>
    <property type="molecule type" value="Genomic_DNA"/>
</dbReference>
<dbReference type="RefSeq" id="WP_349659896.1">
    <property type="nucleotide sequence ID" value="NZ_JBEGDG010000007.1"/>
</dbReference>
<name>A0ABV1MRY0_9BACI</name>
<keyword evidence="3" id="KW-1185">Reference proteome</keyword>
<evidence type="ECO:0000313" key="2">
    <source>
        <dbReference type="EMBL" id="MEQ6355267.1"/>
    </source>
</evidence>
<reference evidence="2 3" key="1">
    <citation type="submission" date="2024-06" db="EMBL/GenBank/DDBJ databases">
        <title>Lysinibacillus zambalefons sp. nov., a Novel Firmicute Isolated from the Poon Bato Zambales Hyperalkaline Spring.</title>
        <authorList>
            <person name="Aja J.A."/>
            <person name="Lazaro J.E.H."/>
            <person name="Llorin L.D."/>
            <person name="Lim K.R."/>
            <person name="Teodosio J."/>
            <person name="Dalisay D.S."/>
        </authorList>
    </citation>
    <scope>NUCLEOTIDE SEQUENCE [LARGE SCALE GENOMIC DNA]</scope>
    <source>
        <strain evidence="2 3">M3</strain>
    </source>
</reference>
<accession>A0ABV1MRY0</accession>
<dbReference type="Proteomes" id="UP001478862">
    <property type="component" value="Unassembled WGS sequence"/>
</dbReference>
<evidence type="ECO:0000256" key="1">
    <source>
        <dbReference type="SAM" id="Coils"/>
    </source>
</evidence>
<dbReference type="Gene3D" id="1.10.287.950">
    <property type="entry name" value="Methyl-accepting chemotaxis protein"/>
    <property type="match status" value="1"/>
</dbReference>
<sequence>MATNNPITLLMSLDVNSSTSQQNVNQYVSSLKKYYDKNPLLITMGINKGNLEKELNDISKIISKKQNELNVNIDPNNAVKGMKELENQIDKVVSKLNELNAKMRASSSSGISSNVGNVATTSLSNSISQLQAINSSTKQSASHFTNLQHAINNTGTSLNTVSRNASEASRSTSALGDAFRTAFTKFPIWILAAQAFYTPIRGIQDLTSRVIELDSALISLQRVDLY</sequence>